<gene>
    <name evidence="2" type="ORF">NIES4072_73090</name>
</gene>
<reference evidence="2 3" key="1">
    <citation type="submission" date="2017-06" db="EMBL/GenBank/DDBJ databases">
        <title>Genome sequencing of cyanobaciteial culture collection at National Institute for Environmental Studies (NIES).</title>
        <authorList>
            <person name="Hirose Y."/>
            <person name="Shimura Y."/>
            <person name="Fujisawa T."/>
            <person name="Nakamura Y."/>
            <person name="Kawachi M."/>
        </authorList>
    </citation>
    <scope>NUCLEOTIDE SEQUENCE [LARGE SCALE GENOMIC DNA]</scope>
    <source>
        <strain evidence="2 3">NIES-4072</strain>
    </source>
</reference>
<accession>A0A2R5FXV6</accession>
<feature type="compositionally biased region" description="Polar residues" evidence="1">
    <location>
        <begin position="7"/>
        <end position="22"/>
    </location>
</feature>
<keyword evidence="3" id="KW-1185">Reference proteome</keyword>
<evidence type="ECO:0000313" key="3">
    <source>
        <dbReference type="Proteomes" id="UP000245124"/>
    </source>
</evidence>
<evidence type="ECO:0000313" key="2">
    <source>
        <dbReference type="EMBL" id="GBG23597.1"/>
    </source>
</evidence>
<dbReference type="AlphaFoldDB" id="A0A2R5FXV6"/>
<name>A0A2R5FXV6_NOSCO</name>
<dbReference type="CDD" id="cd10227">
    <property type="entry name" value="ASKHA_NBD_ParM-like"/>
    <property type="match status" value="1"/>
</dbReference>
<protein>
    <recommendedName>
        <fullName evidence="4">Actin-like protein N-terminal domain-containing protein</fullName>
    </recommendedName>
</protein>
<dbReference type="Proteomes" id="UP000245124">
    <property type="component" value="Unassembled WGS sequence"/>
</dbReference>
<sequence length="394" mass="42608">MSRPKKQPTSISADAPNTNEAETITEKASMPSKKVIHLMLDAGRSSIKYQAFVNNSTGTTPVMKTESLVCCVPSVPFGELGAFSLSRGKDENNKDVVEHWVVGSSARLQGKEYIAMSDSENHKVDYFPLLALGAIASLPNLLELSTGTSAKRRTLHIRLSTLSLASPLELKKAIEQCKWIAVDGVRYRLCFSKLGFLGFPEGYGASLWASERFDDKQFHTFDIGYGTATISEYSNQGLLPKRVTCSPNGGGGVATLIKEFSRALSNTDSSKMIRPSQLREILETATVGDNGISAIAPDGEDIGSELENAIHSWMKDSPLAYALDDVSVKARRSKVTLCGGAFAIAPVQMLIKERLLKGSIPESNLLIPENPGTVALSEMKKLYLGETTDVNQAA</sequence>
<dbReference type="OrthoDB" id="476258at2"/>
<feature type="region of interest" description="Disordered" evidence="1">
    <location>
        <begin position="1"/>
        <end position="28"/>
    </location>
</feature>
<evidence type="ECO:0008006" key="4">
    <source>
        <dbReference type="Google" id="ProtNLM"/>
    </source>
</evidence>
<evidence type="ECO:0000256" key="1">
    <source>
        <dbReference type="SAM" id="MobiDB-lite"/>
    </source>
</evidence>
<dbReference type="Gene3D" id="3.30.420.40">
    <property type="match status" value="1"/>
</dbReference>
<dbReference type="EMBL" id="BDUD01000006">
    <property type="protein sequence ID" value="GBG23597.1"/>
    <property type="molecule type" value="Genomic_DNA"/>
</dbReference>
<dbReference type="RefSeq" id="WP_146195937.1">
    <property type="nucleotide sequence ID" value="NZ_BDUD01000006.1"/>
</dbReference>
<comment type="caution">
    <text evidence="2">The sequence shown here is derived from an EMBL/GenBank/DDBJ whole genome shotgun (WGS) entry which is preliminary data.</text>
</comment>
<proteinExistence type="predicted"/>
<organism evidence="2 3">
    <name type="scientific">Nostoc commune NIES-4072</name>
    <dbReference type="NCBI Taxonomy" id="2005467"/>
    <lineage>
        <taxon>Bacteria</taxon>
        <taxon>Bacillati</taxon>
        <taxon>Cyanobacteriota</taxon>
        <taxon>Cyanophyceae</taxon>
        <taxon>Nostocales</taxon>
        <taxon>Nostocaceae</taxon>
        <taxon>Nostoc</taxon>
    </lineage>
</organism>